<dbReference type="Gene3D" id="3.30.160.60">
    <property type="entry name" value="Classic Zinc Finger"/>
    <property type="match status" value="3"/>
</dbReference>
<dbReference type="STRING" id="69004.A0A182QIC3"/>
<reference evidence="10" key="1">
    <citation type="submission" date="2014-01" db="EMBL/GenBank/DDBJ databases">
        <title>The Genome Sequence of Anopheles farauti FAR1 (V2).</title>
        <authorList>
            <consortium name="The Broad Institute Genomics Platform"/>
            <person name="Neafsey D.E."/>
            <person name="Besansky N."/>
            <person name="Howell P."/>
            <person name="Walton C."/>
            <person name="Young S.K."/>
            <person name="Zeng Q."/>
            <person name="Gargeya S."/>
            <person name="Fitzgerald M."/>
            <person name="Haas B."/>
            <person name="Abouelleil A."/>
            <person name="Allen A.W."/>
            <person name="Alvarado L."/>
            <person name="Arachchi H.M."/>
            <person name="Berlin A.M."/>
            <person name="Chapman S.B."/>
            <person name="Gainer-Dewar J."/>
            <person name="Goldberg J."/>
            <person name="Griggs A."/>
            <person name="Gujja S."/>
            <person name="Hansen M."/>
            <person name="Howarth C."/>
            <person name="Imamovic A."/>
            <person name="Ireland A."/>
            <person name="Larimer J."/>
            <person name="McCowan C."/>
            <person name="Murphy C."/>
            <person name="Pearson M."/>
            <person name="Poon T.W."/>
            <person name="Priest M."/>
            <person name="Roberts A."/>
            <person name="Saif S."/>
            <person name="Shea T."/>
            <person name="Sisk P."/>
            <person name="Sykes S."/>
            <person name="Wortman J."/>
            <person name="Nusbaum C."/>
            <person name="Birren B."/>
        </authorList>
    </citation>
    <scope>NUCLEOTIDE SEQUENCE [LARGE SCALE GENOMIC DNA]</scope>
    <source>
        <strain evidence="10">FAR1</strain>
    </source>
</reference>
<feature type="domain" description="C2H2-type" evidence="8">
    <location>
        <begin position="187"/>
        <end position="215"/>
    </location>
</feature>
<evidence type="ECO:0000256" key="7">
    <source>
        <dbReference type="PROSITE-ProRule" id="PRU00042"/>
    </source>
</evidence>
<name>A0A182QIC3_9DIPT</name>
<evidence type="ECO:0000313" key="9">
    <source>
        <dbReference type="EnsemblMetazoa" id="AFAF010754-PA"/>
    </source>
</evidence>
<evidence type="ECO:0000256" key="2">
    <source>
        <dbReference type="ARBA" id="ARBA00022723"/>
    </source>
</evidence>
<dbReference type="GO" id="GO:0001228">
    <property type="term" value="F:DNA-binding transcription activator activity, RNA polymerase II-specific"/>
    <property type="evidence" value="ECO:0007669"/>
    <property type="project" value="TreeGrafter"/>
</dbReference>
<dbReference type="PANTHER" id="PTHR24376">
    <property type="entry name" value="ZINC FINGER PROTEIN"/>
    <property type="match status" value="1"/>
</dbReference>
<dbReference type="SMART" id="SM00355">
    <property type="entry name" value="ZnF_C2H2"/>
    <property type="match status" value="8"/>
</dbReference>
<proteinExistence type="predicted"/>
<feature type="domain" description="C2H2-type" evidence="8">
    <location>
        <begin position="244"/>
        <end position="272"/>
    </location>
</feature>
<keyword evidence="3" id="KW-0677">Repeat</keyword>
<reference evidence="9" key="2">
    <citation type="submission" date="2020-05" db="UniProtKB">
        <authorList>
            <consortium name="EnsemblMetazoa"/>
        </authorList>
    </citation>
    <scope>IDENTIFICATION</scope>
    <source>
        <strain evidence="9">FAR1</strain>
    </source>
</reference>
<dbReference type="AlphaFoldDB" id="A0A182QIC3"/>
<dbReference type="SUPFAM" id="SSF57667">
    <property type="entry name" value="beta-beta-alpha zinc fingers"/>
    <property type="match status" value="3"/>
</dbReference>
<organism evidence="9 10">
    <name type="scientific">Anopheles farauti</name>
    <dbReference type="NCBI Taxonomy" id="69004"/>
    <lineage>
        <taxon>Eukaryota</taxon>
        <taxon>Metazoa</taxon>
        <taxon>Ecdysozoa</taxon>
        <taxon>Arthropoda</taxon>
        <taxon>Hexapoda</taxon>
        <taxon>Insecta</taxon>
        <taxon>Pterygota</taxon>
        <taxon>Neoptera</taxon>
        <taxon>Endopterygota</taxon>
        <taxon>Diptera</taxon>
        <taxon>Nematocera</taxon>
        <taxon>Culicoidea</taxon>
        <taxon>Culicidae</taxon>
        <taxon>Anophelinae</taxon>
        <taxon>Anopheles</taxon>
    </lineage>
</organism>
<keyword evidence="4 7" id="KW-0863">Zinc-finger</keyword>
<sequence length="478" mass="56157">MIAIDTHRPQLDSTIDTFLQDISFQLPKDIQLYLPSEVCIACLEVMEFFSKYRRKIIHLHEFLAALVSVKLGDDTPMRKMFEEKTEQLELLFRDLDLCNRTDAGVDDLLDEYNHYAIASLDIEPVFQTDEQHDPSSDDPLFETAEELKAHKLNNAHKNYLCEICGAKLKQRSALEVHLERHMGITQFQCQYCSSSFHTRTELHNHVAAIHISEDRAECEQCGAMFTSNKLLKQHLKSHVTVRNFRCTQCERLFKTHHQLKRHIVSVHQVVRFQCDYCNTSYSRRDKLRMHVERAHQIQTYFVCEICVRSFETDEALREHRYHHEHPQLLECGTCLMVCLTQKSFDQHTCITYQEDYICCGRDFKYHMLYNKHMMMRHNIKVNARVKPKTNLLLGQERALRKSSKKQKMIKQRIYVCEQCGQRFNTAYTRRKHQCVTVATQAVANENGTKSMEGIRNIPAFNLQADKEIQLVAPMDMFD</sequence>
<keyword evidence="5" id="KW-0862">Zinc</keyword>
<evidence type="ECO:0000256" key="6">
    <source>
        <dbReference type="ARBA" id="ARBA00023242"/>
    </source>
</evidence>
<evidence type="ECO:0000256" key="4">
    <source>
        <dbReference type="ARBA" id="ARBA00022771"/>
    </source>
</evidence>
<keyword evidence="6" id="KW-0539">Nucleus</keyword>
<keyword evidence="10" id="KW-1185">Reference proteome</keyword>
<feature type="domain" description="C2H2-type" evidence="8">
    <location>
        <begin position="272"/>
        <end position="295"/>
    </location>
</feature>
<protein>
    <recommendedName>
        <fullName evidence="8">C2H2-type domain-containing protein</fullName>
    </recommendedName>
</protein>
<feature type="domain" description="C2H2-type" evidence="8">
    <location>
        <begin position="301"/>
        <end position="328"/>
    </location>
</feature>
<keyword evidence="2" id="KW-0479">Metal-binding</keyword>
<dbReference type="EMBL" id="AXCN02000985">
    <property type="status" value="NOT_ANNOTATED_CDS"/>
    <property type="molecule type" value="Genomic_DNA"/>
</dbReference>
<feature type="domain" description="C2H2-type" evidence="8">
    <location>
        <begin position="216"/>
        <end position="243"/>
    </location>
</feature>
<dbReference type="InterPro" id="IPR036236">
    <property type="entry name" value="Znf_C2H2_sf"/>
</dbReference>
<dbReference type="Proteomes" id="UP000075886">
    <property type="component" value="Unassembled WGS sequence"/>
</dbReference>
<dbReference type="GO" id="GO:0000978">
    <property type="term" value="F:RNA polymerase II cis-regulatory region sequence-specific DNA binding"/>
    <property type="evidence" value="ECO:0007669"/>
    <property type="project" value="TreeGrafter"/>
</dbReference>
<dbReference type="PROSITE" id="PS00028">
    <property type="entry name" value="ZINC_FINGER_C2H2_1"/>
    <property type="match status" value="6"/>
</dbReference>
<dbReference type="Pfam" id="PF13894">
    <property type="entry name" value="zf-C2H2_4"/>
    <property type="match status" value="1"/>
</dbReference>
<evidence type="ECO:0000256" key="5">
    <source>
        <dbReference type="ARBA" id="ARBA00022833"/>
    </source>
</evidence>
<dbReference type="InterPro" id="IPR013087">
    <property type="entry name" value="Znf_C2H2_type"/>
</dbReference>
<dbReference type="PANTHER" id="PTHR24376:SF235">
    <property type="entry name" value="C2H2-TYPE DOMAIN-CONTAINING PROTEIN"/>
    <property type="match status" value="1"/>
</dbReference>
<evidence type="ECO:0000256" key="3">
    <source>
        <dbReference type="ARBA" id="ARBA00022737"/>
    </source>
</evidence>
<dbReference type="EnsemblMetazoa" id="AFAF010754-RA">
    <property type="protein sequence ID" value="AFAF010754-PA"/>
    <property type="gene ID" value="AFAF010754"/>
</dbReference>
<dbReference type="Pfam" id="PF00096">
    <property type="entry name" value="zf-C2H2"/>
    <property type="match status" value="2"/>
</dbReference>
<comment type="subcellular location">
    <subcellularLocation>
        <location evidence="1">Nucleus</location>
    </subcellularLocation>
</comment>
<dbReference type="Pfam" id="PF13912">
    <property type="entry name" value="zf-C2H2_6"/>
    <property type="match status" value="1"/>
</dbReference>
<dbReference type="VEuPathDB" id="VectorBase:AFAF010754"/>
<evidence type="ECO:0000313" key="10">
    <source>
        <dbReference type="Proteomes" id="UP000075886"/>
    </source>
</evidence>
<dbReference type="PROSITE" id="PS50157">
    <property type="entry name" value="ZINC_FINGER_C2H2_2"/>
    <property type="match status" value="6"/>
</dbReference>
<dbReference type="GO" id="GO:0008270">
    <property type="term" value="F:zinc ion binding"/>
    <property type="evidence" value="ECO:0007669"/>
    <property type="project" value="UniProtKB-KW"/>
</dbReference>
<feature type="domain" description="C2H2-type" evidence="8">
    <location>
        <begin position="159"/>
        <end position="186"/>
    </location>
</feature>
<evidence type="ECO:0000256" key="1">
    <source>
        <dbReference type="ARBA" id="ARBA00004123"/>
    </source>
</evidence>
<dbReference type="GO" id="GO:0005634">
    <property type="term" value="C:nucleus"/>
    <property type="evidence" value="ECO:0007669"/>
    <property type="project" value="UniProtKB-SubCell"/>
</dbReference>
<accession>A0A182QIC3</accession>
<evidence type="ECO:0000259" key="8">
    <source>
        <dbReference type="PROSITE" id="PS50157"/>
    </source>
</evidence>